<dbReference type="Proteomes" id="UP000689195">
    <property type="component" value="Unassembled WGS sequence"/>
</dbReference>
<comment type="caution">
    <text evidence="1">The sequence shown here is derived from an EMBL/GenBank/DDBJ whole genome shotgun (WGS) entry which is preliminary data.</text>
</comment>
<sequence length="221" mass="26469">MMHNKINLMILNLRLQNNSMILLKMIQFFNQKDYLEHSKVQKEKYEQELNNKVNLQLYINHFEMGNLIAIKLQNYMLYCLILSEQFFITKTINEKSIEIVLLRILQDLTDNIKLFLSDSIQKQNQYQGEVNPFSAQMLLTNEYDFAKEQNQEVKLYDCKLHLSSDLKDFEIINSKTLQHKLTSIRSIEFDEKNYKSACNHFYQKLLFLIFSPYNDGIYINH</sequence>
<accession>A0A8S1W4E7</accession>
<reference evidence="1" key="1">
    <citation type="submission" date="2021-01" db="EMBL/GenBank/DDBJ databases">
        <authorList>
            <consortium name="Genoscope - CEA"/>
            <person name="William W."/>
        </authorList>
    </citation>
    <scope>NUCLEOTIDE SEQUENCE</scope>
</reference>
<gene>
    <name evidence="1" type="ORF">PPENT_87.1.T0800005</name>
</gene>
<dbReference type="AlphaFoldDB" id="A0A8S1W4E7"/>
<organism evidence="1 2">
    <name type="scientific">Paramecium pentaurelia</name>
    <dbReference type="NCBI Taxonomy" id="43138"/>
    <lineage>
        <taxon>Eukaryota</taxon>
        <taxon>Sar</taxon>
        <taxon>Alveolata</taxon>
        <taxon>Ciliophora</taxon>
        <taxon>Intramacronucleata</taxon>
        <taxon>Oligohymenophorea</taxon>
        <taxon>Peniculida</taxon>
        <taxon>Parameciidae</taxon>
        <taxon>Paramecium</taxon>
    </lineage>
</organism>
<keyword evidence="2" id="KW-1185">Reference proteome</keyword>
<proteinExistence type="predicted"/>
<evidence type="ECO:0000313" key="2">
    <source>
        <dbReference type="Proteomes" id="UP000689195"/>
    </source>
</evidence>
<evidence type="ECO:0000313" key="1">
    <source>
        <dbReference type="EMBL" id="CAD8182959.1"/>
    </source>
</evidence>
<dbReference type="EMBL" id="CAJJDO010000080">
    <property type="protein sequence ID" value="CAD8182959.1"/>
    <property type="molecule type" value="Genomic_DNA"/>
</dbReference>
<protein>
    <submittedName>
        <fullName evidence="1">Uncharacterized protein</fullName>
    </submittedName>
</protein>
<dbReference type="OrthoDB" id="3214109at2759"/>
<name>A0A8S1W4E7_9CILI</name>